<feature type="region of interest" description="Disordered" evidence="1">
    <location>
        <begin position="1"/>
        <end position="20"/>
    </location>
</feature>
<sequence length="319" mass="35565">MVIESSSETWSDSEEEEEGWMEVVLQAPDSGGCTYQDYYLEPYANAEGSTFDKGDRTHCSTKSCDDFQRLEAPADDMEQRQQTPEGRVQQKRVQQHEQQRGAGYSFMQELAAALRFKVRDAHDGFADEKEPKIDPCGASVTQETAATASGIVALQMELLHLSRECRDSTEPPLRRTASAPMGAPRPAPQWGSIDTRRVLLRRISDRRLEAAKLPFPADGGEARTTRIAAQETWSNHDGTAGRPPGPADAPCASATALSGPAIAQRELAETAEMARQRMKMRRELRAKDAAAVLEQERERQELQQNVLWWFASDILLPYL</sequence>
<dbReference type="VEuPathDB" id="ToxoDB:cyc_08194"/>
<dbReference type="VEuPathDB" id="ToxoDB:LOC34623980"/>
<comment type="caution">
    <text evidence="2">The sequence shown here is derived from an EMBL/GenBank/DDBJ whole genome shotgun (WGS) entry which is preliminary data.</text>
</comment>
<feature type="compositionally biased region" description="Acidic residues" evidence="1">
    <location>
        <begin position="11"/>
        <end position="20"/>
    </location>
</feature>
<protein>
    <submittedName>
        <fullName evidence="2">Uncharacterized protein</fullName>
    </submittedName>
</protein>
<evidence type="ECO:0000313" key="3">
    <source>
        <dbReference type="Proteomes" id="UP000095192"/>
    </source>
</evidence>
<evidence type="ECO:0000256" key="1">
    <source>
        <dbReference type="SAM" id="MobiDB-lite"/>
    </source>
</evidence>
<evidence type="ECO:0000313" key="2">
    <source>
        <dbReference type="EMBL" id="OEH76511.1"/>
    </source>
</evidence>
<name>A0A1D3CZA4_9EIME</name>
<gene>
    <name evidence="2" type="ORF">cyc_08194</name>
</gene>
<organism evidence="2 3">
    <name type="scientific">Cyclospora cayetanensis</name>
    <dbReference type="NCBI Taxonomy" id="88456"/>
    <lineage>
        <taxon>Eukaryota</taxon>
        <taxon>Sar</taxon>
        <taxon>Alveolata</taxon>
        <taxon>Apicomplexa</taxon>
        <taxon>Conoidasida</taxon>
        <taxon>Coccidia</taxon>
        <taxon>Eucoccidiorida</taxon>
        <taxon>Eimeriorina</taxon>
        <taxon>Eimeriidae</taxon>
        <taxon>Cyclospora</taxon>
    </lineage>
</organism>
<feature type="compositionally biased region" description="Low complexity" evidence="1">
    <location>
        <begin position="1"/>
        <end position="10"/>
    </location>
</feature>
<dbReference type="EMBL" id="JROU02001433">
    <property type="protein sequence ID" value="OEH76511.1"/>
    <property type="molecule type" value="Genomic_DNA"/>
</dbReference>
<proteinExistence type="predicted"/>
<dbReference type="InParanoid" id="A0A1D3CZA4"/>
<dbReference type="AlphaFoldDB" id="A0A1D3CZA4"/>
<keyword evidence="3" id="KW-1185">Reference proteome</keyword>
<feature type="region of interest" description="Disordered" evidence="1">
    <location>
        <begin position="165"/>
        <end position="190"/>
    </location>
</feature>
<dbReference type="Proteomes" id="UP000095192">
    <property type="component" value="Unassembled WGS sequence"/>
</dbReference>
<accession>A0A1D3CZA4</accession>
<reference evidence="2 3" key="1">
    <citation type="journal article" date="2016" name="BMC Genomics">
        <title>Comparative genomics reveals Cyclospora cayetanensis possesses coccidia-like metabolism and invasion components but unique surface antigens.</title>
        <authorList>
            <person name="Liu S."/>
            <person name="Wang L."/>
            <person name="Zheng H."/>
            <person name="Xu Z."/>
            <person name="Roellig D.M."/>
            <person name="Li N."/>
            <person name="Frace M.A."/>
            <person name="Tang K."/>
            <person name="Arrowood M.J."/>
            <person name="Moss D.M."/>
            <person name="Zhang L."/>
            <person name="Feng Y."/>
            <person name="Xiao L."/>
        </authorList>
    </citation>
    <scope>NUCLEOTIDE SEQUENCE [LARGE SCALE GENOMIC DNA]</scope>
    <source>
        <strain evidence="2 3">CHN_HEN01</strain>
    </source>
</reference>